<dbReference type="PROSITE" id="PS51257">
    <property type="entry name" value="PROKAR_LIPOPROTEIN"/>
    <property type="match status" value="1"/>
</dbReference>
<dbReference type="Proteomes" id="UP001152321">
    <property type="component" value="Unassembled WGS sequence"/>
</dbReference>
<reference evidence="1" key="1">
    <citation type="submission" date="2022-08" db="EMBL/GenBank/DDBJ databases">
        <title>Novel Bdellovibrio Species Isolated from Svalbard: Designation Bdellovibrio svalbardensis.</title>
        <authorList>
            <person name="Mitchell R.J."/>
            <person name="Choi S.Y."/>
        </authorList>
    </citation>
    <scope>NUCLEOTIDE SEQUENCE</scope>
    <source>
        <strain evidence="1">PAP01</strain>
    </source>
</reference>
<dbReference type="RefSeq" id="WP_277576255.1">
    <property type="nucleotide sequence ID" value="NZ_JANRMI010000001.1"/>
</dbReference>
<name>A0ABT6DD39_9BACT</name>
<sequence>MDLRLFWVVFFTAITFLFTGCGQGLVAGDFASSGPATSEPEYKATPTVIANPIAVQMKAKFLYRALVFSPSTPTLNGLRDVVASGSALPIPFAEFHIYDSAGNRIQQGETDTTGTAKFNLPKTAGTFTLKVFSRAYNQFLRASVLEDTYANQPYSISKDFTISAADITAGTKDLTSTPVFAQADEHLSTKIEGAAFNILFDILLANEYIRDQIGKNILDGNGVPSTVAGQWWVADKVTAYWKAGFNPRSYFSTDGANLSFYGMGTNKLYILGGANGDVKNADTDQFDDSVILHEYAHFLEDNYGNSVSPGGSHNGNFIIDPRLAWSEGWANYFQAAVLNGNDQIPSDIRLRYYVDTIGYKSSAADANGKIGIAFDLTANPRSATYDRIDQDPEDTGLFRELSISRTLYKSSRAGDQLYDTAKYGGGIIFKDIWTTFSGENNSGKDRSNPVSTSLRNTGTYPISNMGLFNYLLNINTTVASKTKWNAILADETQKVTTVDYAHYLSTGGSCTFKFDNPAPEVNFADVPRSNPQMSNNFYLYYHNGSQSESIALTYSNTGTQTLDLDLIVYKKDYVYFEDYYIGKYSTSSIANQSRRIASLDGGVETVSMANQPSGWYIIDIKINAYNKSAAALNGKATYTLKMNGVELCGSER</sequence>
<accession>A0ABT6DD39</accession>
<organism evidence="1 2">
    <name type="scientific">Bdellovibrio svalbardensis</name>
    <dbReference type="NCBI Taxonomy" id="2972972"/>
    <lineage>
        <taxon>Bacteria</taxon>
        <taxon>Pseudomonadati</taxon>
        <taxon>Bdellovibrionota</taxon>
        <taxon>Bdellovibrionia</taxon>
        <taxon>Bdellovibrionales</taxon>
        <taxon>Pseudobdellovibrionaceae</taxon>
        <taxon>Bdellovibrio</taxon>
    </lineage>
</organism>
<dbReference type="EMBL" id="JANRMI010000001">
    <property type="protein sequence ID" value="MDG0814770.1"/>
    <property type="molecule type" value="Genomic_DNA"/>
</dbReference>
<comment type="caution">
    <text evidence="1">The sequence shown here is derived from an EMBL/GenBank/DDBJ whole genome shotgun (WGS) entry which is preliminary data.</text>
</comment>
<protein>
    <submittedName>
        <fullName evidence="1">Uncharacterized protein</fullName>
    </submittedName>
</protein>
<keyword evidence="2" id="KW-1185">Reference proteome</keyword>
<evidence type="ECO:0000313" key="2">
    <source>
        <dbReference type="Proteomes" id="UP001152321"/>
    </source>
</evidence>
<gene>
    <name evidence="1" type="ORF">NWE73_00235</name>
</gene>
<evidence type="ECO:0000313" key="1">
    <source>
        <dbReference type="EMBL" id="MDG0814770.1"/>
    </source>
</evidence>
<proteinExistence type="predicted"/>